<comment type="cofactor">
    <cofactor evidence="6">
        <name>Mg(2+)</name>
        <dbReference type="ChEBI" id="CHEBI:18420"/>
    </cofactor>
    <text evidence="6">Binds 1 Mg(2+) ion per monomer.</text>
</comment>
<comment type="catalytic activity">
    <reaction evidence="5 6">
        <text>dTDP-beta-L-rhamnose + NADP(+) = dTDP-4-dehydro-beta-L-rhamnose + NADPH + H(+)</text>
        <dbReference type="Rhea" id="RHEA:21796"/>
        <dbReference type="ChEBI" id="CHEBI:15378"/>
        <dbReference type="ChEBI" id="CHEBI:57510"/>
        <dbReference type="ChEBI" id="CHEBI:57783"/>
        <dbReference type="ChEBI" id="CHEBI:58349"/>
        <dbReference type="ChEBI" id="CHEBI:62830"/>
        <dbReference type="EC" id="1.1.1.133"/>
    </reaction>
</comment>
<dbReference type="GO" id="GO:0008831">
    <property type="term" value="F:dTDP-4-dehydrorhamnose reductase activity"/>
    <property type="evidence" value="ECO:0007669"/>
    <property type="project" value="UniProtKB-EC"/>
</dbReference>
<dbReference type="RefSeq" id="WP_183911486.1">
    <property type="nucleotide sequence ID" value="NZ_JACHXZ010000004.1"/>
</dbReference>
<evidence type="ECO:0000313" key="8">
    <source>
        <dbReference type="EMBL" id="MBB3170013.1"/>
    </source>
</evidence>
<dbReference type="InterPro" id="IPR036291">
    <property type="entry name" value="NAD(P)-bd_dom_sf"/>
</dbReference>
<evidence type="ECO:0000256" key="6">
    <source>
        <dbReference type="RuleBase" id="RU364082"/>
    </source>
</evidence>
<dbReference type="PANTHER" id="PTHR10491">
    <property type="entry name" value="DTDP-4-DEHYDRORHAMNOSE REDUCTASE"/>
    <property type="match status" value="1"/>
</dbReference>
<dbReference type="NCBIfam" id="TIGR01214">
    <property type="entry name" value="rmlD"/>
    <property type="match status" value="1"/>
</dbReference>
<accession>A0A839UQE9</accession>
<dbReference type="UniPathway" id="UPA00281"/>
<evidence type="ECO:0000259" key="7">
    <source>
        <dbReference type="Pfam" id="PF04321"/>
    </source>
</evidence>
<dbReference type="Pfam" id="PF04321">
    <property type="entry name" value="RmlD_sub_bind"/>
    <property type="match status" value="1"/>
</dbReference>
<name>A0A839UQE9_9GAMM</name>
<dbReference type="Proteomes" id="UP000559987">
    <property type="component" value="Unassembled WGS sequence"/>
</dbReference>
<evidence type="ECO:0000256" key="1">
    <source>
        <dbReference type="ARBA" id="ARBA00004781"/>
    </source>
</evidence>
<reference evidence="8 9" key="1">
    <citation type="submission" date="2020-08" db="EMBL/GenBank/DDBJ databases">
        <title>Genomic Encyclopedia of Type Strains, Phase III (KMG-III): the genomes of soil and plant-associated and newly described type strains.</title>
        <authorList>
            <person name="Whitman W."/>
        </authorList>
    </citation>
    <scope>NUCLEOTIDE SEQUENCE [LARGE SCALE GENOMIC DNA]</scope>
    <source>
        <strain evidence="8 9">CECT 8571</strain>
    </source>
</reference>
<comment type="function">
    <text evidence="6">Catalyzes the reduction of dTDP-6-deoxy-L-lyxo-4-hexulose to yield dTDP-L-rhamnose.</text>
</comment>
<dbReference type="EC" id="1.1.1.133" evidence="3 6"/>
<dbReference type="GO" id="GO:0019305">
    <property type="term" value="P:dTDP-rhamnose biosynthetic process"/>
    <property type="evidence" value="ECO:0007669"/>
    <property type="project" value="UniProtKB-UniPathway"/>
</dbReference>
<keyword evidence="6" id="KW-0521">NADP</keyword>
<organism evidence="8 9">
    <name type="scientific">Simiduia aestuariiviva</name>
    <dbReference type="NCBI Taxonomy" id="1510459"/>
    <lineage>
        <taxon>Bacteria</taxon>
        <taxon>Pseudomonadati</taxon>
        <taxon>Pseudomonadota</taxon>
        <taxon>Gammaproteobacteria</taxon>
        <taxon>Cellvibrionales</taxon>
        <taxon>Cellvibrionaceae</taxon>
        <taxon>Simiduia</taxon>
    </lineage>
</organism>
<protein>
    <recommendedName>
        <fullName evidence="4 6">dTDP-4-dehydrorhamnose reductase</fullName>
        <ecNumber evidence="3 6">1.1.1.133</ecNumber>
    </recommendedName>
</protein>
<comment type="similarity">
    <text evidence="2 6">Belongs to the dTDP-4-dehydrorhamnose reductase family.</text>
</comment>
<evidence type="ECO:0000313" key="9">
    <source>
        <dbReference type="Proteomes" id="UP000559987"/>
    </source>
</evidence>
<dbReference type="Gene3D" id="3.90.25.10">
    <property type="entry name" value="UDP-galactose 4-epimerase, domain 1"/>
    <property type="match status" value="1"/>
</dbReference>
<comment type="caution">
    <text evidence="8">The sequence shown here is derived from an EMBL/GenBank/DDBJ whole genome shotgun (WGS) entry which is preliminary data.</text>
</comment>
<dbReference type="CDD" id="cd05254">
    <property type="entry name" value="dTDP_HR_like_SDR_e"/>
    <property type="match status" value="1"/>
</dbReference>
<evidence type="ECO:0000256" key="5">
    <source>
        <dbReference type="ARBA" id="ARBA00048200"/>
    </source>
</evidence>
<evidence type="ECO:0000256" key="3">
    <source>
        <dbReference type="ARBA" id="ARBA00012929"/>
    </source>
</evidence>
<keyword evidence="9" id="KW-1185">Reference proteome</keyword>
<proteinExistence type="inferred from homology"/>
<dbReference type="PANTHER" id="PTHR10491:SF4">
    <property type="entry name" value="METHIONINE ADENOSYLTRANSFERASE 2 SUBUNIT BETA"/>
    <property type="match status" value="1"/>
</dbReference>
<sequence length="303" mass="32208">MQTILLLGATGQVGQALLASRSTAYALVMPSRTQVNVETPGALANAVAAHNPHLVINCVAYNQVDGAEQNPELAARINAAAVAELAQACGERDIPLIHFSTDYVFAGKNPRGQPPLYTEIEPPLPVNHYGKTKLAGERAALQYPRNLVLRVSWVFSEFAQNMGRRIIQQAATGQPLAMACDQYGSPTYAGHIAQTVWALVPALMQGEEGGLYHLSGTAAASRYELAEALLAAAQVAGLVGSDCALTSVTQQDFMARSVSPIAERPQWSALGTEKLAQRLGRPLPHWRAGVELTVAGLARNLAP</sequence>
<dbReference type="EMBL" id="JACHXZ010000004">
    <property type="protein sequence ID" value="MBB3170013.1"/>
    <property type="molecule type" value="Genomic_DNA"/>
</dbReference>
<dbReference type="SUPFAM" id="SSF51735">
    <property type="entry name" value="NAD(P)-binding Rossmann-fold domains"/>
    <property type="match status" value="1"/>
</dbReference>
<dbReference type="Gene3D" id="3.40.50.720">
    <property type="entry name" value="NAD(P)-binding Rossmann-like Domain"/>
    <property type="match status" value="1"/>
</dbReference>
<feature type="domain" description="RmlD-like substrate binding" evidence="7">
    <location>
        <begin position="3"/>
        <end position="295"/>
    </location>
</feature>
<dbReference type="AlphaFoldDB" id="A0A839UQE9"/>
<dbReference type="GO" id="GO:0009243">
    <property type="term" value="P:O antigen biosynthetic process"/>
    <property type="evidence" value="ECO:0007669"/>
    <property type="project" value="UniProtKB-UniPathway"/>
</dbReference>
<evidence type="ECO:0000256" key="4">
    <source>
        <dbReference type="ARBA" id="ARBA00017099"/>
    </source>
</evidence>
<gene>
    <name evidence="8" type="ORF">FHS30_003226</name>
</gene>
<comment type="pathway">
    <text evidence="1 6">Carbohydrate biosynthesis; dTDP-L-rhamnose biosynthesis.</text>
</comment>
<keyword evidence="6 8" id="KW-0560">Oxidoreductase</keyword>
<dbReference type="UniPathway" id="UPA00124"/>
<dbReference type="InterPro" id="IPR029903">
    <property type="entry name" value="RmlD-like-bd"/>
</dbReference>
<dbReference type="GO" id="GO:0005829">
    <property type="term" value="C:cytosol"/>
    <property type="evidence" value="ECO:0007669"/>
    <property type="project" value="TreeGrafter"/>
</dbReference>
<evidence type="ECO:0000256" key="2">
    <source>
        <dbReference type="ARBA" id="ARBA00010944"/>
    </source>
</evidence>
<dbReference type="InterPro" id="IPR005913">
    <property type="entry name" value="dTDP_dehydrorham_reduct"/>
</dbReference>